<comment type="caution">
    <text evidence="3">The sequence shown here is derived from an EMBL/GenBank/DDBJ whole genome shotgun (WGS) entry which is preliminary data.</text>
</comment>
<dbReference type="PANTHER" id="PTHR23035">
    <property type="entry name" value="CILIA- AND FLAGELLA-ASSOCIATED PROTEIN 97-RELATED"/>
    <property type="match status" value="1"/>
</dbReference>
<evidence type="ECO:0008006" key="5">
    <source>
        <dbReference type="Google" id="ProtNLM"/>
    </source>
</evidence>
<feature type="compositionally biased region" description="Acidic residues" evidence="2">
    <location>
        <begin position="44"/>
        <end position="56"/>
    </location>
</feature>
<dbReference type="AlphaFoldDB" id="A0AAW1AEM5"/>
<sequence>MSCLEETQPDCKCQYTLMLTNEIVHEQFSEMKDSFNHVPSIHEVDEEETDEEETCDQESKTPILQDIEQPADSTKSTIDEDSIYSNDSFCSDESENESEGTNTTSKSLNESHLSSRIATYACNQKDSKSGEERFENIVQKTEITDSVCYRSSISEDCSVKIRQIKNRRKNMSFTDEEIRKIEWENQILLRKIMAQQKSKEKILHESIPPTRISSSAINRKRLQKKIENENILLLQRIQQTKSRVMNNILKPGCRQTIL</sequence>
<dbReference type="GO" id="GO:0007283">
    <property type="term" value="P:spermatogenesis"/>
    <property type="evidence" value="ECO:0007669"/>
    <property type="project" value="TreeGrafter"/>
</dbReference>
<comment type="similarity">
    <text evidence="1">Belongs to the CFAP97 family.</text>
</comment>
<dbReference type="PANTHER" id="PTHR23035:SF1">
    <property type="entry name" value="CILIA- AND FLAGELLA-ASSOCIATED PROTEIN 97"/>
    <property type="match status" value="1"/>
</dbReference>
<evidence type="ECO:0000256" key="2">
    <source>
        <dbReference type="SAM" id="MobiDB-lite"/>
    </source>
</evidence>
<reference evidence="3 4" key="1">
    <citation type="submission" date="2024-05" db="EMBL/GenBank/DDBJ databases">
        <title>The nuclear and mitochondrial genome assemblies of Tetragonisca angustula (Apidae: Meliponini), a tiny yet remarkable pollinator in the Neotropics.</title>
        <authorList>
            <person name="Ferrari R."/>
            <person name="Ricardo P.C."/>
            <person name="Dias F.C."/>
            <person name="Araujo N.S."/>
            <person name="Soares D.O."/>
            <person name="Zhou Q.-S."/>
            <person name="Zhu C.-D."/>
            <person name="Coutinho L."/>
            <person name="Airas M.C."/>
            <person name="Batista T.M."/>
        </authorList>
    </citation>
    <scope>NUCLEOTIDE SEQUENCE [LARGE SCALE GENOMIC DNA]</scope>
    <source>
        <strain evidence="3">ASF017062</strain>
        <tissue evidence="3">Abdomen</tissue>
    </source>
</reference>
<evidence type="ECO:0000256" key="1">
    <source>
        <dbReference type="ARBA" id="ARBA00008315"/>
    </source>
</evidence>
<dbReference type="EMBL" id="JAWNGG020000021">
    <property type="protein sequence ID" value="KAK9308404.1"/>
    <property type="molecule type" value="Genomic_DNA"/>
</dbReference>
<keyword evidence="4" id="KW-1185">Reference proteome</keyword>
<dbReference type="InterPro" id="IPR029488">
    <property type="entry name" value="Hmw/CFAP97"/>
</dbReference>
<protein>
    <recommendedName>
        <fullName evidence="5">Cilia- and flagella-associated protein 97</fullName>
    </recommendedName>
</protein>
<dbReference type="Proteomes" id="UP001432146">
    <property type="component" value="Unassembled WGS sequence"/>
</dbReference>
<name>A0AAW1AEM5_9HYME</name>
<organism evidence="3 4">
    <name type="scientific">Tetragonisca angustula</name>
    <dbReference type="NCBI Taxonomy" id="166442"/>
    <lineage>
        <taxon>Eukaryota</taxon>
        <taxon>Metazoa</taxon>
        <taxon>Ecdysozoa</taxon>
        <taxon>Arthropoda</taxon>
        <taxon>Hexapoda</taxon>
        <taxon>Insecta</taxon>
        <taxon>Pterygota</taxon>
        <taxon>Neoptera</taxon>
        <taxon>Endopterygota</taxon>
        <taxon>Hymenoptera</taxon>
        <taxon>Apocrita</taxon>
        <taxon>Aculeata</taxon>
        <taxon>Apoidea</taxon>
        <taxon>Anthophila</taxon>
        <taxon>Apidae</taxon>
        <taxon>Tetragonisca</taxon>
    </lineage>
</organism>
<evidence type="ECO:0000313" key="4">
    <source>
        <dbReference type="Proteomes" id="UP001432146"/>
    </source>
</evidence>
<gene>
    <name evidence="3" type="ORF">QLX08_001581</name>
</gene>
<accession>A0AAW1AEM5</accession>
<feature type="region of interest" description="Disordered" evidence="2">
    <location>
        <begin position="42"/>
        <end position="110"/>
    </location>
</feature>
<dbReference type="Pfam" id="PF13879">
    <property type="entry name" value="Hmw_CFAP97"/>
    <property type="match status" value="1"/>
</dbReference>
<proteinExistence type="inferred from homology"/>
<evidence type="ECO:0000313" key="3">
    <source>
        <dbReference type="EMBL" id="KAK9308404.1"/>
    </source>
</evidence>
<dbReference type="InterPro" id="IPR038791">
    <property type="entry name" value="Cfap97/Hemingway"/>
</dbReference>